<dbReference type="AlphaFoldDB" id="A0A6G1E8Q1"/>
<name>A0A6G1E8Q1_9ORYZ</name>
<gene>
    <name evidence="1" type="ORF">E2562_037308</name>
</gene>
<comment type="caution">
    <text evidence="1">The sequence shown here is derived from an EMBL/GenBank/DDBJ whole genome shotgun (WGS) entry which is preliminary data.</text>
</comment>
<accession>A0A6G1E8Q1</accession>
<organism evidence="1 2">
    <name type="scientific">Oryza meyeriana var. granulata</name>
    <dbReference type="NCBI Taxonomy" id="110450"/>
    <lineage>
        <taxon>Eukaryota</taxon>
        <taxon>Viridiplantae</taxon>
        <taxon>Streptophyta</taxon>
        <taxon>Embryophyta</taxon>
        <taxon>Tracheophyta</taxon>
        <taxon>Spermatophyta</taxon>
        <taxon>Magnoliopsida</taxon>
        <taxon>Liliopsida</taxon>
        <taxon>Poales</taxon>
        <taxon>Poaceae</taxon>
        <taxon>BOP clade</taxon>
        <taxon>Oryzoideae</taxon>
        <taxon>Oryzeae</taxon>
        <taxon>Oryzinae</taxon>
        <taxon>Oryza</taxon>
        <taxon>Oryza meyeriana</taxon>
    </lineage>
</organism>
<keyword evidence="2" id="KW-1185">Reference proteome</keyword>
<evidence type="ECO:0000313" key="1">
    <source>
        <dbReference type="EMBL" id="KAF0920842.1"/>
    </source>
</evidence>
<proteinExistence type="predicted"/>
<dbReference type="EMBL" id="SPHZ02000005">
    <property type="protein sequence ID" value="KAF0920842.1"/>
    <property type="molecule type" value="Genomic_DNA"/>
</dbReference>
<dbReference type="OrthoDB" id="696703at2759"/>
<protein>
    <submittedName>
        <fullName evidence="1">Uncharacterized protein</fullName>
    </submittedName>
</protein>
<dbReference type="Proteomes" id="UP000479710">
    <property type="component" value="Unassembled WGS sequence"/>
</dbReference>
<reference evidence="1 2" key="1">
    <citation type="submission" date="2019-11" db="EMBL/GenBank/DDBJ databases">
        <title>Whole genome sequence of Oryza granulata.</title>
        <authorList>
            <person name="Li W."/>
        </authorList>
    </citation>
    <scope>NUCLEOTIDE SEQUENCE [LARGE SCALE GENOMIC DNA]</scope>
    <source>
        <strain evidence="2">cv. Menghai</strain>
        <tissue evidence="1">Leaf</tissue>
    </source>
</reference>
<sequence length="269" mass="28053">MARAWRHHGKHNGAAGTVLQLGNEPEAGAGSAARLCHSGRANWRRVEAVGEVQGAAASSKAGSDQVSVFQGKNPGFATAGLHRSTPFPILSHAKRDTATARDNPHIQTACGEDGTTGNRFDFAPFLYACQGNERSKDNSSKESQMGIMRSNLCELGVGIAPPPLRVDAKDGGGCYVALLPVSTPPRVPPGLAREEEDDAYEAGYGLELTTAAASLSVPSRGAPGLREDADEAVQLVSPPHGGVGSAKSLISTAIASVYERLSRTFSVRP</sequence>
<evidence type="ECO:0000313" key="2">
    <source>
        <dbReference type="Proteomes" id="UP000479710"/>
    </source>
</evidence>